<accession>A0A0S7BV01</accession>
<evidence type="ECO:0000256" key="1">
    <source>
        <dbReference type="SAM" id="Phobius"/>
    </source>
</evidence>
<dbReference type="InterPro" id="IPR015943">
    <property type="entry name" value="WD40/YVTN_repeat-like_dom_sf"/>
</dbReference>
<sequence>MAAMNNIKLIKTVDPIKSRRKFLKIQFAGAILASRKLFIKKDIAKKYLCLHKPLSFFLFVVLFTISISGCKVRIFDLQPIIPTIPSPTVYTTPTIVMRQTNPPEPAITNTPPIHLAPTQILQMTAIDILDLVMINGAEGWGIGKIPQGEGKIVVRTSDGGVNWKNVTPYEAIYANVGKDVEISTYFLDANRAWILFWETNQWTPQTGMDVWMTADGGVTWNSSKLPVTGYTIQYFNNAAIGFIDASIGWIFANLGKNQDREYIGLYTTHDGGESWTLRVSSDSINLPSKGGKNGAVFRNALEGWISGSNSRDEPDTFLWQTTDGGNTWTKVNLPKPEGDNIPTDLFSSGAYTCSLTTPKFVDFQYQYAWTKMTCTGGSLEKALSVIYWTYDAGKSWRTMQLPKADGSLEFYGIYQGWYSQLADPGATSDYEILYTSNGGVDWNVISRTAWKSKLHFITPVIGWGIVEYQGRNAMVKTEDGGFTWSQILPMVNP</sequence>
<keyword evidence="1" id="KW-0812">Transmembrane</keyword>
<dbReference type="AlphaFoldDB" id="A0A0S7BV01"/>
<dbReference type="CDD" id="cd15482">
    <property type="entry name" value="Sialidase_non-viral"/>
    <property type="match status" value="1"/>
</dbReference>
<organism evidence="2">
    <name type="scientific">Flexilinea flocculi</name>
    <dbReference type="NCBI Taxonomy" id="1678840"/>
    <lineage>
        <taxon>Bacteria</taxon>
        <taxon>Bacillati</taxon>
        <taxon>Chloroflexota</taxon>
        <taxon>Anaerolineae</taxon>
        <taxon>Anaerolineales</taxon>
        <taxon>Anaerolineaceae</taxon>
        <taxon>Flexilinea</taxon>
    </lineage>
</organism>
<dbReference type="SUPFAM" id="SSF110296">
    <property type="entry name" value="Oligoxyloglucan reducing end-specific cellobiohydrolase"/>
    <property type="match status" value="1"/>
</dbReference>
<keyword evidence="3" id="KW-1185">Reference proteome</keyword>
<dbReference type="STRING" id="1678840.ATC1_13279"/>
<name>A0A0S7BV01_9CHLR</name>
<evidence type="ECO:0008006" key="4">
    <source>
        <dbReference type="Google" id="ProtNLM"/>
    </source>
</evidence>
<evidence type="ECO:0000313" key="3">
    <source>
        <dbReference type="Proteomes" id="UP000053370"/>
    </source>
</evidence>
<gene>
    <name evidence="2" type="ORF">ATC1_13279</name>
</gene>
<dbReference type="Gene3D" id="2.130.10.10">
    <property type="entry name" value="YVTN repeat-like/Quinoprotein amine dehydrogenase"/>
    <property type="match status" value="1"/>
</dbReference>
<reference evidence="2" key="1">
    <citation type="journal article" date="2015" name="Genome Announc.">
        <title>Draft Genome Sequence of Anaerolineae Strain TC1, a Novel Isolate from a Methanogenic Wastewater Treatment System.</title>
        <authorList>
            <person name="Matsuura N."/>
            <person name="Tourlousse D.M."/>
            <person name="Sun L."/>
            <person name="Toyonaga M."/>
            <person name="Kuroda K."/>
            <person name="Ohashi A."/>
            <person name="Cruz R."/>
            <person name="Yamaguchi T."/>
            <person name="Sekiguchi Y."/>
        </authorList>
    </citation>
    <scope>NUCLEOTIDE SEQUENCE [LARGE SCALE GENOMIC DNA]</scope>
    <source>
        <strain evidence="2">TC1</strain>
    </source>
</reference>
<proteinExistence type="predicted"/>
<dbReference type="Proteomes" id="UP000053370">
    <property type="component" value="Unassembled WGS sequence"/>
</dbReference>
<dbReference type="Gene3D" id="2.120.10.10">
    <property type="match status" value="1"/>
</dbReference>
<feature type="transmembrane region" description="Helical" evidence="1">
    <location>
        <begin position="54"/>
        <end position="75"/>
    </location>
</feature>
<dbReference type="EMBL" id="DF968181">
    <property type="protein sequence ID" value="GAP40307.1"/>
    <property type="molecule type" value="Genomic_DNA"/>
</dbReference>
<keyword evidence="1" id="KW-1133">Transmembrane helix</keyword>
<protein>
    <recommendedName>
        <fullName evidence="4">Photosynthesis system II assembly factor Ycf48/Hcf136-like domain-containing protein</fullName>
    </recommendedName>
</protein>
<keyword evidence="1" id="KW-0472">Membrane</keyword>
<evidence type="ECO:0000313" key="2">
    <source>
        <dbReference type="EMBL" id="GAP40307.1"/>
    </source>
</evidence>